<organism evidence="1 2">
    <name type="scientific">Candidatus Protochlamydia amoebophila</name>
    <dbReference type="NCBI Taxonomy" id="362787"/>
    <lineage>
        <taxon>Bacteria</taxon>
        <taxon>Pseudomonadati</taxon>
        <taxon>Chlamydiota</taxon>
        <taxon>Chlamydiia</taxon>
        <taxon>Parachlamydiales</taxon>
        <taxon>Parachlamydiaceae</taxon>
        <taxon>Candidatus Protochlamydia</taxon>
    </lineage>
</organism>
<sequence>MKEKDLTPEEKWLLFSLEENLPENSSFLNLEPEKKLDLAEKLSYGKAELYESYKSVIKKTGLQKDLEEIKRIIQQNRDLMQELGKEKEPEDAFLRKNYTNTSKKIIKWSINSQFRLIHYPVSSTTLSFVEELLNLQSEATAQLAQDLEQTDSSIYEDKALKQALI</sequence>
<evidence type="ECO:0000313" key="2">
    <source>
        <dbReference type="Proteomes" id="UP000031465"/>
    </source>
</evidence>
<accession>A0A0C1H085</accession>
<evidence type="ECO:0000313" key="1">
    <source>
        <dbReference type="EMBL" id="KIC71174.1"/>
    </source>
</evidence>
<dbReference type="Proteomes" id="UP000031465">
    <property type="component" value="Unassembled WGS sequence"/>
</dbReference>
<gene>
    <name evidence="1" type="ORF">DB44_EM00010</name>
</gene>
<feature type="non-terminal residue" evidence="1">
    <location>
        <position position="165"/>
    </location>
</feature>
<reference evidence="1 2" key="1">
    <citation type="journal article" date="2014" name="Mol. Biol. Evol.">
        <title>Massive expansion of Ubiquitination-related gene families within the Chlamydiae.</title>
        <authorList>
            <person name="Domman D."/>
            <person name="Collingro A."/>
            <person name="Lagkouvardos I."/>
            <person name="Gehre L."/>
            <person name="Weinmaier T."/>
            <person name="Rattei T."/>
            <person name="Subtil A."/>
            <person name="Horn M."/>
        </authorList>
    </citation>
    <scope>NUCLEOTIDE SEQUENCE [LARGE SCALE GENOMIC DNA]</scope>
    <source>
        <strain evidence="1 2">EI2</strain>
    </source>
</reference>
<dbReference type="AlphaFoldDB" id="A0A0C1H085"/>
<name>A0A0C1H085_9BACT</name>
<comment type="caution">
    <text evidence="1">The sequence shown here is derived from an EMBL/GenBank/DDBJ whole genome shotgun (WGS) entry which is preliminary data.</text>
</comment>
<dbReference type="EMBL" id="JSAN01000110">
    <property type="protein sequence ID" value="KIC71174.1"/>
    <property type="molecule type" value="Genomic_DNA"/>
</dbReference>
<proteinExistence type="predicted"/>
<protein>
    <submittedName>
        <fullName evidence="1">Uncharacterized protein</fullName>
    </submittedName>
</protein>